<evidence type="ECO:0000256" key="4">
    <source>
        <dbReference type="ARBA" id="ARBA00011903"/>
    </source>
</evidence>
<dbReference type="EC" id="2.7.10.2" evidence="4"/>
<feature type="domain" description="Polysaccharide chain length determinant N-terminal" evidence="18">
    <location>
        <begin position="9"/>
        <end position="93"/>
    </location>
</feature>
<keyword evidence="6" id="KW-0997">Cell inner membrane</keyword>
<evidence type="ECO:0000256" key="16">
    <source>
        <dbReference type="SAM" id="Coils"/>
    </source>
</evidence>
<dbReference type="Pfam" id="PF13807">
    <property type="entry name" value="GNVR"/>
    <property type="match status" value="1"/>
</dbReference>
<keyword evidence="13 17" id="KW-0472">Membrane</keyword>
<dbReference type="GO" id="GO:0005886">
    <property type="term" value="C:plasma membrane"/>
    <property type="evidence" value="ECO:0007669"/>
    <property type="project" value="UniProtKB-SubCell"/>
</dbReference>
<evidence type="ECO:0000256" key="17">
    <source>
        <dbReference type="SAM" id="Phobius"/>
    </source>
</evidence>
<evidence type="ECO:0000256" key="2">
    <source>
        <dbReference type="ARBA" id="ARBA00007316"/>
    </source>
</evidence>
<dbReference type="GO" id="GO:0004713">
    <property type="term" value="F:protein tyrosine kinase activity"/>
    <property type="evidence" value="ECO:0007669"/>
    <property type="project" value="TreeGrafter"/>
</dbReference>
<protein>
    <recommendedName>
        <fullName evidence="4">non-specific protein-tyrosine kinase</fullName>
        <ecNumber evidence="4">2.7.10.2</ecNumber>
    </recommendedName>
</protein>
<evidence type="ECO:0000256" key="1">
    <source>
        <dbReference type="ARBA" id="ARBA00004429"/>
    </source>
</evidence>
<dbReference type="OrthoDB" id="9758283at2"/>
<proteinExistence type="inferred from homology"/>
<dbReference type="EMBL" id="LN885086">
    <property type="protein sequence ID" value="CUQ67362.1"/>
    <property type="molecule type" value="Genomic_DNA"/>
</dbReference>
<dbReference type="AlphaFoldDB" id="A0A0S4L058"/>
<evidence type="ECO:0000256" key="7">
    <source>
        <dbReference type="ARBA" id="ARBA00022679"/>
    </source>
</evidence>
<dbReference type="InterPro" id="IPR003856">
    <property type="entry name" value="LPS_length_determ_N"/>
</dbReference>
<evidence type="ECO:0000256" key="11">
    <source>
        <dbReference type="ARBA" id="ARBA00022840"/>
    </source>
</evidence>
<evidence type="ECO:0000256" key="5">
    <source>
        <dbReference type="ARBA" id="ARBA00022475"/>
    </source>
</evidence>
<dbReference type="PANTHER" id="PTHR32309:SF13">
    <property type="entry name" value="FERRIC ENTEROBACTIN TRANSPORT PROTEIN FEPE"/>
    <property type="match status" value="1"/>
</dbReference>
<dbReference type="InterPro" id="IPR025669">
    <property type="entry name" value="AAA_dom"/>
</dbReference>
<feature type="domain" description="AAA" evidence="19">
    <location>
        <begin position="589"/>
        <end position="719"/>
    </location>
</feature>
<comment type="similarity">
    <text evidence="3">Belongs to the etk/wzc family.</text>
</comment>
<evidence type="ECO:0000256" key="3">
    <source>
        <dbReference type="ARBA" id="ARBA00008883"/>
    </source>
</evidence>
<evidence type="ECO:0000259" key="19">
    <source>
        <dbReference type="Pfam" id="PF13614"/>
    </source>
</evidence>
<feature type="transmembrane region" description="Helical" evidence="17">
    <location>
        <begin position="24"/>
        <end position="44"/>
    </location>
</feature>
<accession>A0A0S4L058</accession>
<evidence type="ECO:0000256" key="14">
    <source>
        <dbReference type="ARBA" id="ARBA00023137"/>
    </source>
</evidence>
<evidence type="ECO:0000256" key="10">
    <source>
        <dbReference type="ARBA" id="ARBA00022777"/>
    </source>
</evidence>
<dbReference type="SUPFAM" id="SSF52540">
    <property type="entry name" value="P-loop containing nucleoside triphosphate hydrolases"/>
    <property type="match status" value="1"/>
</dbReference>
<keyword evidence="14" id="KW-0829">Tyrosine-protein kinase</keyword>
<evidence type="ECO:0000313" key="22">
    <source>
        <dbReference type="Proteomes" id="UP000066284"/>
    </source>
</evidence>
<keyword evidence="8 17" id="KW-0812">Transmembrane</keyword>
<dbReference type="Proteomes" id="UP000066284">
    <property type="component" value="Chromosome 1"/>
</dbReference>
<keyword evidence="16" id="KW-0175">Coiled coil</keyword>
<evidence type="ECO:0000259" key="18">
    <source>
        <dbReference type="Pfam" id="PF02706"/>
    </source>
</evidence>
<evidence type="ECO:0000256" key="6">
    <source>
        <dbReference type="ARBA" id="ARBA00022519"/>
    </source>
</evidence>
<dbReference type="STRING" id="1715989.NITINOP_2390"/>
<dbReference type="Pfam" id="PF02706">
    <property type="entry name" value="Wzz"/>
    <property type="match status" value="1"/>
</dbReference>
<keyword evidence="5" id="KW-1003">Cell membrane</keyword>
<evidence type="ECO:0000256" key="12">
    <source>
        <dbReference type="ARBA" id="ARBA00022989"/>
    </source>
</evidence>
<keyword evidence="22" id="KW-1185">Reference proteome</keyword>
<evidence type="ECO:0000259" key="20">
    <source>
        <dbReference type="Pfam" id="PF13807"/>
    </source>
</evidence>
<evidence type="ECO:0000256" key="8">
    <source>
        <dbReference type="ARBA" id="ARBA00022692"/>
    </source>
</evidence>
<sequence length="776" mass="87079">MELMSTSAELTIADYIDILRRRKWMIVGAVVVCLTASVALYEVLPKTYRSTTTILLEGQKIPENYVKTGVEGKVDSRLYAVQQIVMSRTLLSKIGEQFGLITPQMSSFERESVVQSMRQRTQVTKMRLGHLKGQDTTEGFTLSFDHTDPVITMKVAEALAAQFIEQDLKLREQMLEGASEFLEQELRLAEAKLEEQEQAISAFRAKYMGELPQQMEANLRTLDRLQMDVIAARDNVQAAKNKIEVLDQRIKEAAAAAAQGVAQTVPTISGQPTHGGDPLLARLAELERNLTALSAEYRDNYPDIVLLRKEIDAVKAQLALKYGVQKEEVQQGSPKLIDPIVLDLMRQRDEAVKDLEARQDRLRRLLEQVKDYEGRVERTPMREQELSILVRDYDNMQKNYQALLDKRLNARLAENLEKRQKGEQFRILDPANLPIAPESPKQYMILLGGLVVGCGLGGGAAFALELFRPAFRRVEQVEGALGVPILAGIPSFSTLIRTEAKQLASSNPRIEGSKKSRLLAYLGRGQDRAMASSQEGADLVSPVIAWNVVAKWWPDSMISEQYRVAATRLALMAREHEHPVALVTSSILGEGKSTTTLNLGYTFAHALDKRTLIIDCDFKRPSTSRYLGKPYAPGLSDYWSGTHPIDSCIHQIDEVPLWVLPAGTESHRVFELSKIRELEHLLNELKPRFDQILLDTPPVFPLADLNFLSRLADILVFVIMAGKTGRDVVEKALKALRPSCKLGIILAGVESTSMPYYHYYHHHDEARAVARYAARR</sequence>
<comment type="subcellular location">
    <subcellularLocation>
        <location evidence="1">Cell inner membrane</location>
        <topology evidence="1">Multi-pass membrane protein</topology>
    </subcellularLocation>
</comment>
<keyword evidence="12 17" id="KW-1133">Transmembrane helix</keyword>
<keyword evidence="10" id="KW-0418">Kinase</keyword>
<organism evidence="21 22">
    <name type="scientific">Candidatus Nitrospira inopinata</name>
    <dbReference type="NCBI Taxonomy" id="1715989"/>
    <lineage>
        <taxon>Bacteria</taxon>
        <taxon>Pseudomonadati</taxon>
        <taxon>Nitrospirota</taxon>
        <taxon>Nitrospiria</taxon>
        <taxon>Nitrospirales</taxon>
        <taxon>Nitrospiraceae</taxon>
        <taxon>Nitrospira</taxon>
    </lineage>
</organism>
<feature type="coiled-coil region" evidence="16">
    <location>
        <begin position="172"/>
        <end position="256"/>
    </location>
</feature>
<comment type="catalytic activity">
    <reaction evidence="15">
        <text>L-tyrosyl-[protein] + ATP = O-phospho-L-tyrosyl-[protein] + ADP + H(+)</text>
        <dbReference type="Rhea" id="RHEA:10596"/>
        <dbReference type="Rhea" id="RHEA-COMP:10136"/>
        <dbReference type="Rhea" id="RHEA-COMP:20101"/>
        <dbReference type="ChEBI" id="CHEBI:15378"/>
        <dbReference type="ChEBI" id="CHEBI:30616"/>
        <dbReference type="ChEBI" id="CHEBI:46858"/>
        <dbReference type="ChEBI" id="CHEBI:61978"/>
        <dbReference type="ChEBI" id="CHEBI:456216"/>
        <dbReference type="EC" id="2.7.10.2"/>
    </reaction>
</comment>
<dbReference type="PANTHER" id="PTHR32309">
    <property type="entry name" value="TYROSINE-PROTEIN KINASE"/>
    <property type="match status" value="1"/>
</dbReference>
<dbReference type="InterPro" id="IPR032807">
    <property type="entry name" value="GNVR"/>
</dbReference>
<evidence type="ECO:0000256" key="9">
    <source>
        <dbReference type="ARBA" id="ARBA00022741"/>
    </source>
</evidence>
<keyword evidence="11" id="KW-0067">ATP-binding</keyword>
<name>A0A0S4L058_9BACT</name>
<gene>
    <name evidence="21" type="ORF">NITINOP_2390</name>
</gene>
<dbReference type="Gene3D" id="3.40.50.300">
    <property type="entry name" value="P-loop containing nucleotide triphosphate hydrolases"/>
    <property type="match status" value="1"/>
</dbReference>
<dbReference type="InterPro" id="IPR027417">
    <property type="entry name" value="P-loop_NTPase"/>
</dbReference>
<dbReference type="Pfam" id="PF13614">
    <property type="entry name" value="AAA_31"/>
    <property type="match status" value="1"/>
</dbReference>
<feature type="coiled-coil region" evidence="16">
    <location>
        <begin position="345"/>
        <end position="406"/>
    </location>
</feature>
<dbReference type="InterPro" id="IPR005702">
    <property type="entry name" value="Wzc-like_C"/>
</dbReference>
<comment type="similarity">
    <text evidence="2">Belongs to the CpsD/CapB family.</text>
</comment>
<reference evidence="22" key="1">
    <citation type="submission" date="2015-09" db="EMBL/GenBank/DDBJ databases">
        <authorList>
            <person name="Daims H."/>
        </authorList>
    </citation>
    <scope>NUCLEOTIDE SEQUENCE [LARGE SCALE GENOMIC DNA]</scope>
</reference>
<evidence type="ECO:0000256" key="13">
    <source>
        <dbReference type="ARBA" id="ARBA00023136"/>
    </source>
</evidence>
<dbReference type="CDD" id="cd05387">
    <property type="entry name" value="BY-kinase"/>
    <property type="match status" value="1"/>
</dbReference>
<evidence type="ECO:0000256" key="15">
    <source>
        <dbReference type="ARBA" id="ARBA00051245"/>
    </source>
</evidence>
<evidence type="ECO:0000313" key="21">
    <source>
        <dbReference type="EMBL" id="CUQ67362.1"/>
    </source>
</evidence>
<feature type="domain" description="Tyrosine-protein kinase G-rich" evidence="20">
    <location>
        <begin position="384"/>
        <end position="463"/>
    </location>
</feature>
<dbReference type="InterPro" id="IPR050445">
    <property type="entry name" value="Bact_polysacc_biosynth/exp"/>
</dbReference>
<dbReference type="KEGG" id="nio:NITINOP_2390"/>
<keyword evidence="9" id="KW-0547">Nucleotide-binding</keyword>
<keyword evidence="7" id="KW-0808">Transferase</keyword>